<accession>A0A7K2ILT0</accession>
<dbReference type="AlphaFoldDB" id="A0A7K2ILT0"/>
<organism evidence="1 2">
    <name type="scientific">Nocardiopsis alba</name>
    <dbReference type="NCBI Taxonomy" id="53437"/>
    <lineage>
        <taxon>Bacteria</taxon>
        <taxon>Bacillati</taxon>
        <taxon>Actinomycetota</taxon>
        <taxon>Actinomycetes</taxon>
        <taxon>Streptosporangiales</taxon>
        <taxon>Nocardiopsidaceae</taxon>
        <taxon>Nocardiopsis</taxon>
    </lineage>
</organism>
<dbReference type="RefSeq" id="WP_161109907.1">
    <property type="nucleotide sequence ID" value="NZ_WWHY01000001.1"/>
</dbReference>
<name>A0A7K2ILT0_9ACTN</name>
<dbReference type="EMBL" id="WWHY01000001">
    <property type="protein sequence ID" value="MYR30724.1"/>
    <property type="molecule type" value="Genomic_DNA"/>
</dbReference>
<sequence>MGANVLVFFLAVASGNQSREQARAEMLEEPLYAVGLVVLCMIMVGFSPNKLDSKDLLILDEHGLTVVDQRWVRFTDASFSLPWSDLKSIRVIAAQEGSSRLVEVRFKHTTDAETWVRTQDERVWRQQGRRYIVAVLPLSTGRTALVPTVRSALARYAGGIYLGDQRGHGGGQ</sequence>
<comment type="caution">
    <text evidence="1">The sequence shown here is derived from an EMBL/GenBank/DDBJ whole genome shotgun (WGS) entry which is preliminary data.</text>
</comment>
<evidence type="ECO:0000313" key="1">
    <source>
        <dbReference type="EMBL" id="MYR30724.1"/>
    </source>
</evidence>
<proteinExistence type="predicted"/>
<protein>
    <recommendedName>
        <fullName evidence="3">PH domain-containing protein</fullName>
    </recommendedName>
</protein>
<dbReference type="Proteomes" id="UP000467124">
    <property type="component" value="Unassembled WGS sequence"/>
</dbReference>
<gene>
    <name evidence="1" type="ORF">GTW20_00200</name>
</gene>
<evidence type="ECO:0008006" key="3">
    <source>
        <dbReference type="Google" id="ProtNLM"/>
    </source>
</evidence>
<reference evidence="1 2" key="1">
    <citation type="journal article" date="2019" name="Nat. Commun.">
        <title>The antimicrobial potential of Streptomyces from insect microbiomes.</title>
        <authorList>
            <person name="Chevrette M.G."/>
            <person name="Carlson C.M."/>
            <person name="Ortega H.E."/>
            <person name="Thomas C."/>
            <person name="Ananiev G.E."/>
            <person name="Barns K.J."/>
            <person name="Book A.J."/>
            <person name="Cagnazzo J."/>
            <person name="Carlos C."/>
            <person name="Flanigan W."/>
            <person name="Grubbs K.J."/>
            <person name="Horn H.A."/>
            <person name="Hoffmann F.M."/>
            <person name="Klassen J.L."/>
            <person name="Knack J.J."/>
            <person name="Lewin G.R."/>
            <person name="McDonald B.R."/>
            <person name="Muller L."/>
            <person name="Melo W.G.P."/>
            <person name="Pinto-Tomas A.A."/>
            <person name="Schmitz A."/>
            <person name="Wendt-Pienkowski E."/>
            <person name="Wildman S."/>
            <person name="Zhao M."/>
            <person name="Zhang F."/>
            <person name="Bugni T.S."/>
            <person name="Andes D.R."/>
            <person name="Pupo M.T."/>
            <person name="Currie C.R."/>
        </authorList>
    </citation>
    <scope>NUCLEOTIDE SEQUENCE [LARGE SCALE GENOMIC DNA]</scope>
    <source>
        <strain evidence="1 2">SID5840</strain>
    </source>
</reference>
<evidence type="ECO:0000313" key="2">
    <source>
        <dbReference type="Proteomes" id="UP000467124"/>
    </source>
</evidence>